<dbReference type="Proteomes" id="UP000078428">
    <property type="component" value="Unassembled WGS sequence"/>
</dbReference>
<feature type="chain" id="PRO_5008092116" description="Rhodanese domain-containing protein" evidence="1">
    <location>
        <begin position="21"/>
        <end position="134"/>
    </location>
</feature>
<dbReference type="CDD" id="cd00158">
    <property type="entry name" value="RHOD"/>
    <property type="match status" value="1"/>
</dbReference>
<evidence type="ECO:0000256" key="1">
    <source>
        <dbReference type="SAM" id="SignalP"/>
    </source>
</evidence>
<dbReference type="PANTHER" id="PTHR43031">
    <property type="entry name" value="FAD-DEPENDENT OXIDOREDUCTASE"/>
    <property type="match status" value="1"/>
</dbReference>
<dbReference type="EMBL" id="LWQT01000052">
    <property type="protein sequence ID" value="OAN50586.1"/>
    <property type="molecule type" value="Genomic_DNA"/>
</dbReference>
<dbReference type="PANTHER" id="PTHR43031:SF16">
    <property type="entry name" value="OXIDOREDUCTASE"/>
    <property type="match status" value="1"/>
</dbReference>
<organism evidence="3 4">
    <name type="scientific">Paramagnetospirillum marisnigri</name>
    <dbReference type="NCBI Taxonomy" id="1285242"/>
    <lineage>
        <taxon>Bacteria</taxon>
        <taxon>Pseudomonadati</taxon>
        <taxon>Pseudomonadota</taxon>
        <taxon>Alphaproteobacteria</taxon>
        <taxon>Rhodospirillales</taxon>
        <taxon>Magnetospirillaceae</taxon>
        <taxon>Paramagnetospirillum</taxon>
    </lineage>
</organism>
<sequence length="134" mass="14473">MRAAVFALVALLLSAAPAFAQSLTHVDNAALQALMAKGVPLVDIRTPPEWAQTGTIKGAHRIMAFDERGKLAPDFIEKLAAVAKPGEEVALICRTGNRTGFLGKALTEQVGYTKVYNVEKGIVRWMSEGRPVER</sequence>
<dbReference type="SMART" id="SM00450">
    <property type="entry name" value="RHOD"/>
    <property type="match status" value="1"/>
</dbReference>
<dbReference type="Gene3D" id="3.40.250.10">
    <property type="entry name" value="Rhodanese-like domain"/>
    <property type="match status" value="1"/>
</dbReference>
<dbReference type="STRING" id="1285242.A6A04_17955"/>
<keyword evidence="1" id="KW-0732">Signal</keyword>
<feature type="domain" description="Rhodanese" evidence="2">
    <location>
        <begin position="35"/>
        <end position="134"/>
    </location>
</feature>
<dbReference type="OrthoDB" id="9815890at2"/>
<protein>
    <recommendedName>
        <fullName evidence="2">Rhodanese domain-containing protein</fullName>
    </recommendedName>
</protein>
<dbReference type="RefSeq" id="WP_068492224.1">
    <property type="nucleotide sequence ID" value="NZ_LWQT01000052.1"/>
</dbReference>
<dbReference type="SUPFAM" id="SSF52821">
    <property type="entry name" value="Rhodanese/Cell cycle control phosphatase"/>
    <property type="match status" value="1"/>
</dbReference>
<gene>
    <name evidence="3" type="ORF">A6A04_17955</name>
</gene>
<name>A0A178MPE9_9PROT</name>
<dbReference type="AlphaFoldDB" id="A0A178MPE9"/>
<dbReference type="Pfam" id="PF00581">
    <property type="entry name" value="Rhodanese"/>
    <property type="match status" value="1"/>
</dbReference>
<proteinExistence type="predicted"/>
<evidence type="ECO:0000313" key="4">
    <source>
        <dbReference type="Proteomes" id="UP000078428"/>
    </source>
</evidence>
<feature type="signal peptide" evidence="1">
    <location>
        <begin position="1"/>
        <end position="20"/>
    </location>
</feature>
<evidence type="ECO:0000313" key="3">
    <source>
        <dbReference type="EMBL" id="OAN50586.1"/>
    </source>
</evidence>
<reference evidence="3 4" key="1">
    <citation type="submission" date="2016-04" db="EMBL/GenBank/DDBJ databases">
        <title>Draft genome sequence of freshwater magnetotactic bacteria Magnetospirillum marisnigri SP-1 and Magnetospirillum moscoviense BB-1.</title>
        <authorList>
            <person name="Koziaeva V."/>
            <person name="Dziuba M.V."/>
            <person name="Ivanov T.M."/>
            <person name="Kuznetsov B."/>
            <person name="Grouzdev D.S."/>
        </authorList>
    </citation>
    <scope>NUCLEOTIDE SEQUENCE [LARGE SCALE GENOMIC DNA]</scope>
    <source>
        <strain evidence="3 4">SP-1</strain>
    </source>
</reference>
<keyword evidence="4" id="KW-1185">Reference proteome</keyword>
<accession>A0A178MPE9</accession>
<evidence type="ECO:0000259" key="2">
    <source>
        <dbReference type="PROSITE" id="PS50206"/>
    </source>
</evidence>
<dbReference type="InterPro" id="IPR001763">
    <property type="entry name" value="Rhodanese-like_dom"/>
</dbReference>
<dbReference type="InterPro" id="IPR050229">
    <property type="entry name" value="GlpE_sulfurtransferase"/>
</dbReference>
<comment type="caution">
    <text evidence="3">The sequence shown here is derived from an EMBL/GenBank/DDBJ whole genome shotgun (WGS) entry which is preliminary data.</text>
</comment>
<dbReference type="InterPro" id="IPR036873">
    <property type="entry name" value="Rhodanese-like_dom_sf"/>
</dbReference>
<dbReference type="PROSITE" id="PS50206">
    <property type="entry name" value="RHODANESE_3"/>
    <property type="match status" value="1"/>
</dbReference>